<dbReference type="SMART" id="SM00382">
    <property type="entry name" value="AAA"/>
    <property type="match status" value="2"/>
</dbReference>
<dbReference type="Gene3D" id="1.10.472.130">
    <property type="match status" value="1"/>
</dbReference>
<dbReference type="Pfam" id="PF17852">
    <property type="entry name" value="Dynein_AAA_lid"/>
    <property type="match status" value="1"/>
</dbReference>
<dbReference type="InterPro" id="IPR042219">
    <property type="entry name" value="AAA_lid_11_sf"/>
</dbReference>
<keyword evidence="11" id="KW-0505">Motor protein</keyword>
<keyword evidence="9 14" id="KW-0175">Coiled coil</keyword>
<keyword evidence="13" id="KW-0966">Cell projection</keyword>
<dbReference type="Gene3D" id="1.10.287.2620">
    <property type="match status" value="1"/>
</dbReference>
<keyword evidence="3" id="KW-0963">Cytoplasm</keyword>
<dbReference type="InterPro" id="IPR042228">
    <property type="entry name" value="Dynein_linker_3"/>
</dbReference>
<feature type="region of interest" description="Disordered" evidence="15">
    <location>
        <begin position="103"/>
        <end position="149"/>
    </location>
</feature>
<dbReference type="CDD" id="cd00009">
    <property type="entry name" value="AAA"/>
    <property type="match status" value="1"/>
</dbReference>
<evidence type="ECO:0000313" key="17">
    <source>
        <dbReference type="EMBL" id="KAL1522968.1"/>
    </source>
</evidence>
<dbReference type="SUPFAM" id="SSF52540">
    <property type="entry name" value="P-loop containing nucleoside triphosphate hydrolases"/>
    <property type="match status" value="4"/>
</dbReference>
<evidence type="ECO:0000256" key="2">
    <source>
        <dbReference type="ARBA" id="ARBA00008887"/>
    </source>
</evidence>
<dbReference type="InterPro" id="IPR041228">
    <property type="entry name" value="Dynein_C"/>
</dbReference>
<dbReference type="Gene3D" id="1.20.920.20">
    <property type="match status" value="1"/>
</dbReference>
<dbReference type="FunFam" id="1.10.287.2620:FF:000001">
    <property type="entry name" value="Cytoplasmic dynein heavy chain 1"/>
    <property type="match status" value="1"/>
</dbReference>
<keyword evidence="10" id="KW-0969">Cilium</keyword>
<dbReference type="Gene3D" id="1.20.58.1120">
    <property type="match status" value="1"/>
</dbReference>
<dbReference type="InterPro" id="IPR025662">
    <property type="entry name" value="Sigma_54_int_dom_ATP-bd_1"/>
</dbReference>
<evidence type="ECO:0000256" key="3">
    <source>
        <dbReference type="ARBA" id="ARBA00022490"/>
    </source>
</evidence>
<dbReference type="InterPro" id="IPR042222">
    <property type="entry name" value="Dynein_2_N"/>
</dbReference>
<dbReference type="Gene3D" id="1.10.8.720">
    <property type="entry name" value="Region D6 of dynein motor"/>
    <property type="match status" value="1"/>
</dbReference>
<dbReference type="FunFam" id="3.40.50.300:FF:001145">
    <property type="entry name" value="Putative dynein heavy chain"/>
    <property type="match status" value="1"/>
</dbReference>
<evidence type="ECO:0000256" key="9">
    <source>
        <dbReference type="ARBA" id="ARBA00023054"/>
    </source>
</evidence>
<sequence length="4067" mass="458750">MNRFKLNPLPDAPLPDMPNGPISQLPEIDFEESDVVRFVSTAGKESEERKKRIKRKAAEAMRADAAPTDAGATGASLYGFNIEELYDYDLPNIRKPSETLTAMASQKLRSPPSSRGAPRLPPLPASASDIAASPASDATESPEGEGEAKLKTGDEAANFFARNGNHTPVKFVYLNRAKTGDAFRPYDLVVVSREQVDTEYFTMSAMGVVHVFNERQPSEFIQLSTWMQQSTFFNVLTSIRFFKHYLVAKIFRLWRANVRYKLYQLQRNKLCRRLFLAKPAFCSTLLEINALCYELRTGDNTRLMAPVSMNFTAIDTFLEEQSAQRTHAAKAFEQIVDKLQASALIEKVCNDVTTRAKMSSELTNGEDGASGEHGAPAKQRSKSMSKQKEEQQARLAAVRQAAAEAQMLGDFIRLADYMTVSCCFLLTVNTAEKLLDIMTTTRKNGLFLTTVEFGTDDMIFSPPERQINGSLEALIEGMITTIHAVPRLLYTRAFKSYFHSGRVEGPDVVRTIRKDEYFIKIQAEVESVIVQDFRGATEYAQQARYDARTIATTGDLRLTLRQISLTASPSPQSPQFEEYRVIHCFGEHWNFDAYAARAHTQSFKETAAAFRQDMHQLNKWYRDLDRMRMSGTTRNLHIDSKTLKNSLVAKDQCLETLQIYNQRLRDLGEQPRTLRDFADYCENLNQVIAEAKEMEERAMKVNDMYDLLEQYEVKIPSTDAVKKDDLKEAREALNKKAEEAELMVDGKMGTMTQTLEKSIGNLNEELIGILAQLHDGDYVDPLCDPKLVLDRLQTVNEQLISLSEKAEGYKQMQATFHMEAREFTQLRDTIAQYELKLEMWQKLDTWNDSQYEWKSQEFMSLNVEAIAKEVATYSKDVQKMSKRLAANPQNDSVISNFKESVEDFKDAMPVIADLGNPALQDRHWKKIFDKLEQTFYPGTSFTMEQLIRYGVLEHADFIKEISGTASGEYGLEQLLERIRKSWAEISFTTINHRDQSDIWILGGIEDVVMQLEDSQVALQTILASRFVGGIRTEVEEWEKKLSLLSEMLDEWLTCQRSWMYLENIFGAEDIQKQLPVESAKFSKLDKFFKERMRKCHEYPNVIGQVTVPNLLDNFVDANKQLDEIQKSLEDYLETKRAAFARFYFLSNDELLEILSQTRDPHAVQPHLIKCFDAVKRLSFGEAEDAKKMYEMISGEGEKVSFSIPPVAEGPVEQWLLKMQTSMCETLYDQCKLCLQQLSTMPRDEWYFAFPAQCILMIGQIEWTNGVTQSLDQMQAGDAAALQTFNTNWIAVIDSMVQIVRRQLTPLQRQVVGAKLVIDVHARDTVSTMIREHTEKVSDFEWMKQLRYYWEEDIDDCAIRQTNTYFRYGYEYLGNSMRLVITPLTDKCYMTLTGALNLGMGGAPAGPAGTGKTETTKDLAKALARQCVVMNCSDQLDYKIMGRFFSGLAQSGAWACFDEFNRIDIEVLSVIAQQVLTIQEAVKMKAESFIFEGREITLNPGYGVFITMNPGYAGRAELPDNLKALFRPVAMMIPDYRLIAEIMLFSEGFGEAKPLSNKMTQLYRLSSEQLSKQDHYDFGMRAVKSVLVMAGGLKRANPTLNEDITLIRALRDSNLPKFLYDDLPLFTSIIQDLFPAVEIPSVDYGMLQVAIEHQLRKASLQPVPSYVAKVIQLFETMLVRHGVMVVGLTLTGKTECHAALSAALSQLKRDGEEGSTFYEIAKRWTLNPKAVQMGELYGEVNPTTQEWTDGLVPTLVRQAIADDSDNLNWVVFDGPVDALWIENMNTVLDDNKMLCLSNGERMKLAKTMHMMFEVNDLAVASPATVSRCGMVFMEAVYIGHAPYIKSWCETFFSPSGAFGEKLPAESDRLLSLLLKHCPNAIKFIREECREGTESADANLLLSCFRLLESTLKAEHGVNPNKAGVRTMINLWFIFAFVWAFGGNLHEESRGRFDKFVRASGLIKELDPSFPDEGTVFDYCVSPERGGFVTWISITNTFSYDPEMPYFNILVPTGENTASEFLLRVLVANQSHVMLVGETGTGKSVLVQSFLKKLPDTANAIQAAFSAQTSAKNMQDLLESKLEKLRKNLLGSPPGRQTAIFVDDINMPALEQYGAQPPIELVRQTLSQGGFYDLKKLFFKRVQNTSFIAACGPPGGGRNAITQRLIRHFNLLWLPELSVDAMQGIFDAILGGFLSVNKFDDSIQDIASAVVQATVNVYNKMRQEMLPTPSKSHYTFNLRDVSRVMQGCLQITKLRCMESDAFLRLWCHESSRVFCDRLINKDDRDWFVGQLKTALSGRPFKRNWSEAKIQGIIFGMYMNTMQGVSGAVYEEVELKSSGAKFDEYLQDYNLNTTKPTNLVFFDDCITHLARISRIITQPRGCALLVGVGGSGRQSLVRLAASMWEYRCAGIEITRTYDTAAWRDDLKSFMFMAGCESQPVVFLFSDTQIVKESMLEDINNILNSGEVPNLFETEDMERIMNSVRPLAKAAGKPEGRDAIYSHFVQLVRENLHIALCVSPIGDAFRVRCRMFPSLINCCTIDWFDEWPKDALLSVAERYFEKVDVGSEQNKRSICEICVEMHYSVGIASDDFFSRLRRKTYTTPTSYLELLNLYCAMLKEQREMVVQKISHYSGGVNKLVETNVVVDRMKKELVDLQPVLAQAAKDTQKLLAEVAADQASADEVKARVSKEEAQVGEIAKEAQAIAADAQRDLDEAMPAFHAAVEALKSLNKSDIQEIKAYKTPPDLVQLVCEAVCILLGSKPDWGEAKRLLSDMNFLEKLQDYDKDNIPEKYIKGIQKYVKNEKFYPDTIGKVSKASKSLCMWVRAMDTYARVAKTVEPKKAALKAATDKLKESQAMLKEKQAALNQVEQRVLALKRKLDDTQAKAKDLEEQERDTQTKLERAGKLVGGLGSEKVRWEQLCRDLADGQTQLVGNMIVCAGAIAYQGPFTAAFRSDLNHKWVEKVKSLGIDSLDNPTVGGVLADPVTVREWAIFGLPQDSLSVENAIFVTRSRRWPLMVDPQGQANRWVKNMEKEQKLRIIKLTQGDFLRVLEGSIRVGIPVLLENVQEQLDPALDPILLKQTYKSQGRTLIRLGDTDVDYSEEFKFYITSTLSNPHYAPEVCIKITVVNFTVTFEGLEDQLLAEVASIERPDLEAKKESLVVSIADGRRTIKKLEDEILRMLAESSGNILDDELLINTLDSSKKTSAKTEASVKGAEETMQEIAIARENYRPVATLGSILYFVVSDFASVDPMYLYSLQYFKEIFAQTVHGAQKNDDLQARLKILLDAETSSIFKMICRGLFEKDKTLFAFMIATSILRKRGEITAEEWAFFLKTAILAPDEQSNPPGDGWLDDRAWTFVNEADAEIEGLNGLKKSLSSLDNREWKTFATSEAPQTHSLPAEWEQKCTAFQRLLLIKIFRPEKVSFASVEFVGSVLGQDFKEAPPFDLLSTYKDSACKVPIVFVLTSGADPTQYLLQLGKQQGFIQGDNLKLVSLGQGQGPIAERLMAEGQQKGNWVCLQNCHLAVSWLPRLDKLLEELRESDSCSEDFRLWLTTMPTPKFPGTILQSALKLTQEPPKGLKANMTRSYIDIDAQQFESCEKSAEFKKLMFGLVFFNAVIQERRKYGAIGWNIPYQWMTSDLTFAQANLKIFLDEPGPIPFEALIAIISDVIYGGRVTDKQDVRLTTAILQTYVNAETVENESYSYCPQLDDRFQYWVPPEGDLESYKHFIATFPLIDSPEIFGLHVNADISYQTQESNKMLETIISLQPRAAGGGGGKSPDETVREIADDLASRMPQTMDAKKAHADTFFKLEGGSINPLGIFLSHELHKFNTLIKAMQKLIKELLRALKGLVVMSAQLDAAYSNLMYLQVPEPWGEAGKGYPSLKPLASWYKDFLARVSFINEWLVKGPPASFWVSSFFFPQGFFTSALQAYARKYKEPIDLLEFIPTVKPFLGLEDVSAPPNDGVYIHGLFMEGARFDTNANTMAESLPAELFAPMNVMHLMPARNDTGVDRNKGMYECPFYKTNVRAGTLSTTGHSTNHVCNFLLPSNEPAGHWTRRGCAIISMTND</sequence>
<evidence type="ECO:0000256" key="4">
    <source>
        <dbReference type="ARBA" id="ARBA00022701"/>
    </source>
</evidence>
<dbReference type="FunFam" id="3.40.50.300:FF:000362">
    <property type="entry name" value="Dynein, axonemal, heavy chain 6"/>
    <property type="match status" value="1"/>
</dbReference>
<dbReference type="GO" id="GO:0005874">
    <property type="term" value="C:microtubule"/>
    <property type="evidence" value="ECO:0007669"/>
    <property type="project" value="UniProtKB-KW"/>
</dbReference>
<keyword evidence="8" id="KW-0243">Dynein</keyword>
<organism evidence="17 18">
    <name type="scientific">Prymnesium parvum</name>
    <name type="common">Toxic golden alga</name>
    <dbReference type="NCBI Taxonomy" id="97485"/>
    <lineage>
        <taxon>Eukaryota</taxon>
        <taxon>Haptista</taxon>
        <taxon>Haptophyta</taxon>
        <taxon>Prymnesiophyceae</taxon>
        <taxon>Prymnesiales</taxon>
        <taxon>Prymnesiaceae</taxon>
        <taxon>Prymnesium</taxon>
    </lineage>
</organism>
<dbReference type="Proteomes" id="UP001515480">
    <property type="component" value="Unassembled WGS sequence"/>
</dbReference>
<evidence type="ECO:0000256" key="15">
    <source>
        <dbReference type="SAM" id="MobiDB-lite"/>
    </source>
</evidence>
<dbReference type="Gene3D" id="6.10.140.1060">
    <property type="match status" value="1"/>
</dbReference>
<dbReference type="FunFam" id="1.20.920.30:FF:000005">
    <property type="entry name" value="Dynein, axonemal, heavy chain 2"/>
    <property type="match status" value="1"/>
</dbReference>
<keyword evidence="12" id="KW-0206">Cytoskeleton</keyword>
<dbReference type="FunFam" id="1.20.920.20:FF:000006">
    <property type="entry name" value="Dynein, axonemal, heavy chain 6"/>
    <property type="match status" value="1"/>
</dbReference>
<dbReference type="Gene3D" id="3.10.490.20">
    <property type="match status" value="1"/>
</dbReference>
<gene>
    <name evidence="17" type="ORF">AB1Y20_017932</name>
</gene>
<accession>A0AB34JQH3</accession>
<dbReference type="InterPro" id="IPR056759">
    <property type="entry name" value="DYH2-5-8_CC"/>
</dbReference>
<dbReference type="FunFam" id="1.20.140.100:FF:000004">
    <property type="entry name" value="Dynein axonemal heavy chain 6"/>
    <property type="match status" value="1"/>
</dbReference>
<dbReference type="Gene3D" id="1.10.8.1220">
    <property type="match status" value="1"/>
</dbReference>
<feature type="domain" description="AAA+ ATPase" evidence="16">
    <location>
        <begin position="2027"/>
        <end position="2173"/>
    </location>
</feature>
<evidence type="ECO:0000259" key="16">
    <source>
        <dbReference type="SMART" id="SM00382"/>
    </source>
</evidence>
<evidence type="ECO:0000256" key="5">
    <source>
        <dbReference type="ARBA" id="ARBA00022737"/>
    </source>
</evidence>
<dbReference type="PANTHER" id="PTHR22878:SF68">
    <property type="entry name" value="DYNEIN HEAVY CHAIN 6, AXONEMAL-LIKE"/>
    <property type="match status" value="1"/>
</dbReference>
<keyword evidence="6" id="KW-0547">Nucleotide-binding</keyword>
<dbReference type="InterPro" id="IPR024743">
    <property type="entry name" value="Dynein_HC_stalk"/>
</dbReference>
<dbReference type="InterPro" id="IPR043160">
    <property type="entry name" value="Dynein_C_barrel"/>
</dbReference>
<dbReference type="GO" id="GO:0030286">
    <property type="term" value="C:dynein complex"/>
    <property type="evidence" value="ECO:0007669"/>
    <property type="project" value="UniProtKB-KW"/>
</dbReference>
<proteinExistence type="inferred from homology"/>
<feature type="coiled-coil region" evidence="14">
    <location>
        <begin position="2841"/>
        <end position="2903"/>
    </location>
</feature>
<evidence type="ECO:0000256" key="1">
    <source>
        <dbReference type="ARBA" id="ARBA00004430"/>
    </source>
</evidence>
<dbReference type="FunFam" id="3.20.180.20:FF:000001">
    <property type="entry name" value="Dynein axonemal heavy chain 5"/>
    <property type="match status" value="1"/>
</dbReference>
<dbReference type="Gene3D" id="3.20.180.20">
    <property type="entry name" value="Dynein heavy chain, N-terminal domain 2"/>
    <property type="match status" value="1"/>
</dbReference>
<feature type="region of interest" description="Disordered" evidence="15">
    <location>
        <begin position="360"/>
        <end position="393"/>
    </location>
</feature>
<comment type="caution">
    <text evidence="17">The sequence shown here is derived from an EMBL/GenBank/DDBJ whole genome shotgun (WGS) entry which is preliminary data.</text>
</comment>
<dbReference type="InterPro" id="IPR004273">
    <property type="entry name" value="Dynein_heavy_D6_P-loop"/>
</dbReference>
<dbReference type="FunFam" id="3.10.490.20:FF:000009">
    <property type="entry name" value="Dynein heavy chain 4"/>
    <property type="match status" value="1"/>
</dbReference>
<dbReference type="GO" id="GO:0005524">
    <property type="term" value="F:ATP binding"/>
    <property type="evidence" value="ECO:0007669"/>
    <property type="project" value="UniProtKB-KW"/>
</dbReference>
<feature type="region of interest" description="Disordered" evidence="15">
    <location>
        <begin position="40"/>
        <end position="74"/>
    </location>
</feature>
<dbReference type="InterPro" id="IPR041466">
    <property type="entry name" value="Dynein_AAA5_ext"/>
</dbReference>
<evidence type="ECO:0000313" key="18">
    <source>
        <dbReference type="Proteomes" id="UP001515480"/>
    </source>
</evidence>
<dbReference type="InterPro" id="IPR043157">
    <property type="entry name" value="Dynein_AAA1S"/>
</dbReference>
<keyword evidence="4" id="KW-0493">Microtubule</keyword>
<dbReference type="Pfam" id="PF22597">
    <property type="entry name" value="DYN_lid"/>
    <property type="match status" value="1"/>
</dbReference>
<feature type="compositionally biased region" description="Basic and acidic residues" evidence="15">
    <location>
        <begin position="44"/>
        <end position="62"/>
    </location>
</feature>
<dbReference type="InterPro" id="IPR041658">
    <property type="entry name" value="AAA_lid_11"/>
</dbReference>
<keyword evidence="18" id="KW-1185">Reference proteome</keyword>
<dbReference type="FunFam" id="3.40.50.300:FF:000044">
    <property type="entry name" value="Dynein heavy chain 5, axonemal"/>
    <property type="match status" value="1"/>
</dbReference>
<evidence type="ECO:0000256" key="14">
    <source>
        <dbReference type="SAM" id="Coils"/>
    </source>
</evidence>
<dbReference type="Pfam" id="PF12781">
    <property type="entry name" value="AAA_9"/>
    <property type="match status" value="1"/>
</dbReference>
<dbReference type="Pfam" id="PF03028">
    <property type="entry name" value="Dynein_heavy"/>
    <property type="match status" value="1"/>
</dbReference>
<dbReference type="InterPro" id="IPR026983">
    <property type="entry name" value="DHC"/>
</dbReference>
<dbReference type="Gene3D" id="1.20.920.30">
    <property type="match status" value="1"/>
</dbReference>
<dbReference type="InterPro" id="IPR035706">
    <property type="entry name" value="AAA_9"/>
</dbReference>
<reference evidence="17 18" key="1">
    <citation type="journal article" date="2024" name="Science">
        <title>Giant polyketide synthase enzymes in the biosynthesis of giant marine polyether toxins.</title>
        <authorList>
            <person name="Fallon T.R."/>
            <person name="Shende V.V."/>
            <person name="Wierzbicki I.H."/>
            <person name="Pendleton A.L."/>
            <person name="Watervoot N.F."/>
            <person name="Auber R.P."/>
            <person name="Gonzalez D.J."/>
            <person name="Wisecaver J.H."/>
            <person name="Moore B.S."/>
        </authorList>
    </citation>
    <scope>NUCLEOTIDE SEQUENCE [LARGE SCALE GENOMIC DNA]</scope>
    <source>
        <strain evidence="17 18">12B1</strain>
    </source>
</reference>
<feature type="coiled-coil region" evidence="14">
    <location>
        <begin position="677"/>
        <end position="743"/>
    </location>
</feature>
<dbReference type="FunFam" id="1.10.8.1220:FF:000001">
    <property type="entry name" value="Dynein axonemal heavy chain 5"/>
    <property type="match status" value="1"/>
</dbReference>
<feature type="domain" description="AAA+ ATPase" evidence="16">
    <location>
        <begin position="1397"/>
        <end position="1536"/>
    </location>
</feature>
<dbReference type="GO" id="GO:0007018">
    <property type="term" value="P:microtubule-based movement"/>
    <property type="evidence" value="ECO:0007669"/>
    <property type="project" value="InterPro"/>
</dbReference>
<dbReference type="GO" id="GO:0051959">
    <property type="term" value="F:dynein light intermediate chain binding"/>
    <property type="evidence" value="ECO:0007669"/>
    <property type="project" value="InterPro"/>
</dbReference>
<evidence type="ECO:0000256" key="8">
    <source>
        <dbReference type="ARBA" id="ARBA00023017"/>
    </source>
</evidence>
<dbReference type="Pfam" id="PF18199">
    <property type="entry name" value="Dynein_C"/>
    <property type="match status" value="1"/>
</dbReference>
<dbReference type="InterPro" id="IPR035699">
    <property type="entry name" value="AAA_6"/>
</dbReference>
<dbReference type="Gene3D" id="1.20.140.100">
    <property type="entry name" value="Dynein heavy chain, N-terminal domain 2"/>
    <property type="match status" value="1"/>
</dbReference>
<evidence type="ECO:0000256" key="7">
    <source>
        <dbReference type="ARBA" id="ARBA00022840"/>
    </source>
</evidence>
<dbReference type="Pfam" id="PF12775">
    <property type="entry name" value="AAA_7"/>
    <property type="match status" value="1"/>
</dbReference>
<dbReference type="InterPro" id="IPR013602">
    <property type="entry name" value="Dynein_heavy_linker"/>
</dbReference>
<dbReference type="GO" id="GO:0045505">
    <property type="term" value="F:dynein intermediate chain binding"/>
    <property type="evidence" value="ECO:0007669"/>
    <property type="project" value="InterPro"/>
</dbReference>
<feature type="compositionally biased region" description="Low complexity" evidence="15">
    <location>
        <begin position="63"/>
        <end position="74"/>
    </location>
</feature>
<evidence type="ECO:0000256" key="10">
    <source>
        <dbReference type="ARBA" id="ARBA00023069"/>
    </source>
</evidence>
<dbReference type="PANTHER" id="PTHR22878">
    <property type="entry name" value="DYNEIN HEAVY CHAIN 6, AXONEMAL-LIKE-RELATED"/>
    <property type="match status" value="1"/>
</dbReference>
<dbReference type="InterPro" id="IPR003593">
    <property type="entry name" value="AAA+_ATPase"/>
</dbReference>
<dbReference type="Gene3D" id="1.20.1270.280">
    <property type="match status" value="1"/>
</dbReference>
<dbReference type="FunFam" id="3.40.50.300:FF:002141">
    <property type="entry name" value="Dynein heavy chain"/>
    <property type="match status" value="1"/>
</dbReference>
<dbReference type="InterPro" id="IPR054354">
    <property type="entry name" value="DYNC2H1-like_lid"/>
</dbReference>
<dbReference type="InterPro" id="IPR024317">
    <property type="entry name" value="Dynein_heavy_chain_D4_dom"/>
</dbReference>
<dbReference type="GO" id="GO:0005930">
    <property type="term" value="C:axoneme"/>
    <property type="evidence" value="ECO:0007669"/>
    <property type="project" value="UniProtKB-SubCell"/>
</dbReference>
<evidence type="ECO:0000256" key="13">
    <source>
        <dbReference type="ARBA" id="ARBA00023273"/>
    </source>
</evidence>
<dbReference type="Pfam" id="PF25007">
    <property type="entry name" value="DYH2-5-8_CC"/>
    <property type="match status" value="1"/>
</dbReference>
<dbReference type="GO" id="GO:0008569">
    <property type="term" value="F:minus-end-directed microtubule motor activity"/>
    <property type="evidence" value="ECO:0007669"/>
    <property type="project" value="InterPro"/>
</dbReference>
<dbReference type="FunFam" id="1.20.58.1120:FF:000001">
    <property type="entry name" value="dynein heavy chain 2, axonemal"/>
    <property type="match status" value="1"/>
</dbReference>
<dbReference type="Pfam" id="PF08393">
    <property type="entry name" value="DHC_N2"/>
    <property type="match status" value="1"/>
</dbReference>
<feature type="compositionally biased region" description="Low complexity" evidence="15">
    <location>
        <begin position="125"/>
        <end position="138"/>
    </location>
</feature>
<feature type="region of interest" description="Disordered" evidence="15">
    <location>
        <begin position="1"/>
        <end position="27"/>
    </location>
</feature>
<evidence type="ECO:0000256" key="11">
    <source>
        <dbReference type="ARBA" id="ARBA00023175"/>
    </source>
</evidence>
<comment type="subcellular location">
    <subcellularLocation>
        <location evidence="1">Cytoplasm</location>
        <location evidence="1">Cytoskeleton</location>
        <location evidence="1">Cilium axoneme</location>
    </subcellularLocation>
</comment>
<dbReference type="Pfam" id="PF12777">
    <property type="entry name" value="MT"/>
    <property type="match status" value="1"/>
</dbReference>
<dbReference type="FunFam" id="1.10.8.710:FF:000004">
    <property type="entry name" value="Dynein axonemal heavy chain 6"/>
    <property type="match status" value="1"/>
</dbReference>
<protein>
    <recommendedName>
        <fullName evidence="16">AAA+ ATPase domain-containing protein</fullName>
    </recommendedName>
</protein>
<name>A0AB34JQH3_PRYPA</name>
<keyword evidence="7" id="KW-0067">ATP-binding</keyword>
<evidence type="ECO:0000256" key="6">
    <source>
        <dbReference type="ARBA" id="ARBA00022741"/>
    </source>
</evidence>
<keyword evidence="5" id="KW-0677">Repeat</keyword>
<dbReference type="InterPro" id="IPR027417">
    <property type="entry name" value="P-loop_NTPase"/>
</dbReference>
<evidence type="ECO:0000256" key="12">
    <source>
        <dbReference type="ARBA" id="ARBA00023212"/>
    </source>
</evidence>
<dbReference type="Gene3D" id="3.40.50.300">
    <property type="entry name" value="P-loop containing nucleotide triphosphate hydrolases"/>
    <property type="match status" value="5"/>
</dbReference>
<dbReference type="Pfam" id="PF18198">
    <property type="entry name" value="AAA_lid_11"/>
    <property type="match status" value="1"/>
</dbReference>
<dbReference type="PROSITE" id="PS00675">
    <property type="entry name" value="SIGMA54_INTERACT_1"/>
    <property type="match status" value="1"/>
</dbReference>
<dbReference type="Pfam" id="PF12774">
    <property type="entry name" value="AAA_6"/>
    <property type="match status" value="1"/>
</dbReference>
<feature type="compositionally biased region" description="Low complexity" evidence="15">
    <location>
        <begin position="108"/>
        <end position="118"/>
    </location>
</feature>
<comment type="similarity">
    <text evidence="2">Belongs to the dynein heavy chain family.</text>
</comment>
<dbReference type="Gene3D" id="1.10.8.710">
    <property type="match status" value="1"/>
</dbReference>
<dbReference type="Pfam" id="PF12780">
    <property type="entry name" value="AAA_8"/>
    <property type="match status" value="1"/>
</dbReference>
<dbReference type="EMBL" id="JBGBPQ010000006">
    <property type="protein sequence ID" value="KAL1522968.1"/>
    <property type="molecule type" value="Genomic_DNA"/>
</dbReference>